<dbReference type="PRINTS" id="PR00081">
    <property type="entry name" value="GDHRDH"/>
</dbReference>
<dbReference type="Pfam" id="PF13561">
    <property type="entry name" value="adh_short_C2"/>
    <property type="match status" value="1"/>
</dbReference>
<dbReference type="Proteomes" id="UP001418222">
    <property type="component" value="Unassembled WGS sequence"/>
</dbReference>
<evidence type="ECO:0000256" key="4">
    <source>
        <dbReference type="ARBA" id="ARBA00055943"/>
    </source>
</evidence>
<reference evidence="7 8" key="1">
    <citation type="journal article" date="2022" name="Nat. Plants">
        <title>Genomes of leafy and leafless Platanthera orchids illuminate the evolution of mycoheterotrophy.</title>
        <authorList>
            <person name="Li M.H."/>
            <person name="Liu K.W."/>
            <person name="Li Z."/>
            <person name="Lu H.C."/>
            <person name="Ye Q.L."/>
            <person name="Zhang D."/>
            <person name="Wang J.Y."/>
            <person name="Li Y.F."/>
            <person name="Zhong Z.M."/>
            <person name="Liu X."/>
            <person name="Yu X."/>
            <person name="Liu D.K."/>
            <person name="Tu X.D."/>
            <person name="Liu B."/>
            <person name="Hao Y."/>
            <person name="Liao X.Y."/>
            <person name="Jiang Y.T."/>
            <person name="Sun W.H."/>
            <person name="Chen J."/>
            <person name="Chen Y.Q."/>
            <person name="Ai Y."/>
            <person name="Zhai J.W."/>
            <person name="Wu S.S."/>
            <person name="Zhou Z."/>
            <person name="Hsiao Y.Y."/>
            <person name="Wu W.L."/>
            <person name="Chen Y.Y."/>
            <person name="Lin Y.F."/>
            <person name="Hsu J.L."/>
            <person name="Li C.Y."/>
            <person name="Wang Z.W."/>
            <person name="Zhao X."/>
            <person name="Zhong W.Y."/>
            <person name="Ma X.K."/>
            <person name="Ma L."/>
            <person name="Huang J."/>
            <person name="Chen G.Z."/>
            <person name="Huang M.Z."/>
            <person name="Huang L."/>
            <person name="Peng D.H."/>
            <person name="Luo Y.B."/>
            <person name="Zou S.Q."/>
            <person name="Chen S.P."/>
            <person name="Lan S."/>
            <person name="Tsai W.C."/>
            <person name="Van de Peer Y."/>
            <person name="Liu Z.J."/>
        </authorList>
    </citation>
    <scope>NUCLEOTIDE SEQUENCE [LARGE SCALE GENOMIC DNA]</scope>
    <source>
        <strain evidence="7">Lor287</strain>
    </source>
</reference>
<evidence type="ECO:0000313" key="8">
    <source>
        <dbReference type="Proteomes" id="UP001418222"/>
    </source>
</evidence>
<proteinExistence type="inferred from homology"/>
<dbReference type="PANTHER" id="PTHR42820:SF16">
    <property type="entry name" value="SHORT-CHAIN DEHYDROGENASE REDUCTASE 3B"/>
    <property type="match status" value="1"/>
</dbReference>
<gene>
    <name evidence="7" type="primary">SDR3b</name>
    <name evidence="7" type="ORF">KSP39_PZI001618</name>
</gene>
<keyword evidence="8" id="KW-1185">Reference proteome</keyword>
<feature type="region of interest" description="Disordered" evidence="6">
    <location>
        <begin position="30"/>
        <end position="56"/>
    </location>
</feature>
<evidence type="ECO:0000256" key="6">
    <source>
        <dbReference type="SAM" id="MobiDB-lite"/>
    </source>
</evidence>
<feature type="compositionally biased region" description="Basic and acidic residues" evidence="6">
    <location>
        <begin position="30"/>
        <end position="47"/>
    </location>
</feature>
<dbReference type="FunFam" id="3.40.50.720:FF:000084">
    <property type="entry name" value="Short-chain dehydrogenase reductase"/>
    <property type="match status" value="1"/>
</dbReference>
<comment type="catalytic activity">
    <reaction evidence="2">
        <text>(10bS,4aR)-noroxomaritidine + NADPH + H(+) = (10bS,4aR)-oxomaritidine + NADP(+)</text>
        <dbReference type="Rhea" id="RHEA:63200"/>
        <dbReference type="ChEBI" id="CHEBI:15378"/>
        <dbReference type="ChEBI" id="CHEBI:57783"/>
        <dbReference type="ChEBI" id="CHEBI:58349"/>
        <dbReference type="ChEBI" id="CHEBI:133996"/>
        <dbReference type="ChEBI" id="CHEBI:146209"/>
    </reaction>
    <physiologicalReaction direction="left-to-right" evidence="2">
        <dbReference type="Rhea" id="RHEA:63201"/>
    </physiologicalReaction>
</comment>
<evidence type="ECO:0000313" key="7">
    <source>
        <dbReference type="EMBL" id="KAK8954838.1"/>
    </source>
</evidence>
<dbReference type="Gene3D" id="3.40.50.720">
    <property type="entry name" value="NAD(P)-binding Rossmann-like Domain"/>
    <property type="match status" value="1"/>
</dbReference>
<dbReference type="EMBL" id="JBBWWQ010000002">
    <property type="protein sequence ID" value="KAK8954838.1"/>
    <property type="molecule type" value="Genomic_DNA"/>
</dbReference>
<name>A0AAP0BZW4_9ASPA</name>
<protein>
    <recommendedName>
        <fullName evidence="5">Noroxomaritidine/norcraugsodine reductase</fullName>
    </recommendedName>
</protein>
<comment type="catalytic activity">
    <reaction evidence="3">
        <text>(10bR,4aS)-noroxomaritidine + NADPH + H(+) = (10bR,4aS)-oxomaritidine + NADP(+)</text>
        <dbReference type="Rhea" id="RHEA:63196"/>
        <dbReference type="ChEBI" id="CHEBI:15378"/>
        <dbReference type="ChEBI" id="CHEBI:57783"/>
        <dbReference type="ChEBI" id="CHEBI:58349"/>
        <dbReference type="ChEBI" id="CHEBI:133995"/>
        <dbReference type="ChEBI" id="CHEBI:146208"/>
    </reaction>
    <physiologicalReaction direction="left-to-right" evidence="3">
        <dbReference type="Rhea" id="RHEA:63197"/>
    </physiologicalReaction>
</comment>
<evidence type="ECO:0000256" key="3">
    <source>
        <dbReference type="ARBA" id="ARBA00052456"/>
    </source>
</evidence>
<dbReference type="InterPro" id="IPR036291">
    <property type="entry name" value="NAD(P)-bd_dom_sf"/>
</dbReference>
<accession>A0AAP0BZW4</accession>
<sequence length="347" mass="34986">MPALAVGRPADGADSKGRLGRTFVGHVVSHLEQEGGLPRDGDGLDRGELDEDYKTPPYPLESREHRAEIAMAAKLRLEGKVAVITGGASGIGEAAARLFAAQGASIVIADIQDTLGRSVAASISPPGSCTYIHCDVREELQVAAAVSCAIDTYGRIDVMFSNAGIVGSLAGVLDLELADLDAVLAVNLRGTAAAIKHAGRAMVAAGTGGSIICTASVASVQAGYGPSGYCVTKHAVHGLMKAAAGELGEKGVRVNCVSPFGVATPLMCGGVGLSPEDVEKVSCEAAVLKGAVLRTGDVAAAALFLASDESAFISGHNLVVDGATTVVGTGLGFALQNHFARIRSGGA</sequence>
<organism evidence="7 8">
    <name type="scientific">Platanthera zijinensis</name>
    <dbReference type="NCBI Taxonomy" id="2320716"/>
    <lineage>
        <taxon>Eukaryota</taxon>
        <taxon>Viridiplantae</taxon>
        <taxon>Streptophyta</taxon>
        <taxon>Embryophyta</taxon>
        <taxon>Tracheophyta</taxon>
        <taxon>Spermatophyta</taxon>
        <taxon>Magnoliopsida</taxon>
        <taxon>Liliopsida</taxon>
        <taxon>Asparagales</taxon>
        <taxon>Orchidaceae</taxon>
        <taxon>Orchidoideae</taxon>
        <taxon>Orchideae</taxon>
        <taxon>Orchidinae</taxon>
        <taxon>Platanthera</taxon>
    </lineage>
</organism>
<evidence type="ECO:0000256" key="5">
    <source>
        <dbReference type="ARBA" id="ARBA00069361"/>
    </source>
</evidence>
<dbReference type="PANTHER" id="PTHR42820">
    <property type="entry name" value="SHORT-CHAIN DEHYDROGENASE REDUCTASE"/>
    <property type="match status" value="1"/>
</dbReference>
<evidence type="ECO:0000256" key="1">
    <source>
        <dbReference type="ARBA" id="ARBA00025714"/>
    </source>
</evidence>
<evidence type="ECO:0000256" key="2">
    <source>
        <dbReference type="ARBA" id="ARBA00050958"/>
    </source>
</evidence>
<comment type="similarity">
    <text evidence="1">Belongs to the short-chain dehydrogenases/reductases (SDR) family. SDR65C subfamily.</text>
</comment>
<comment type="caution">
    <text evidence="7">The sequence shown here is derived from an EMBL/GenBank/DDBJ whole genome shotgun (WGS) entry which is preliminary data.</text>
</comment>
<dbReference type="InterPro" id="IPR002347">
    <property type="entry name" value="SDR_fam"/>
</dbReference>
<dbReference type="AlphaFoldDB" id="A0AAP0BZW4"/>
<dbReference type="PRINTS" id="PR00080">
    <property type="entry name" value="SDRFAMILY"/>
</dbReference>
<comment type="function">
    <text evidence="4">In the Amaryllidaceae alkaloids biosynthesic pathway, catalyzes the conversion of noroxomaritidine to oxomaritidine, a precursor of haemanthamine- and crinamine-type alkaloids, promising anticancer agents. Can also, to some extent, catalyze the condensation of 3,4-dihydroxybenzaldehyde (3,4-DHBA) and tyramine to produce norbelladine, and of isovanillin and tyramine to produce 4'-O-methylnorbelladine.</text>
</comment>
<dbReference type="SUPFAM" id="SSF51735">
    <property type="entry name" value="NAD(P)-binding Rossmann-fold domains"/>
    <property type="match status" value="1"/>
</dbReference>